<dbReference type="HOGENOM" id="CLU_1324318_0_0_11"/>
<accession>A0A0A7I8F1</accession>
<protein>
    <submittedName>
        <fullName evidence="2">Uncharacterized protein</fullName>
    </submittedName>
</protein>
<evidence type="ECO:0000256" key="1">
    <source>
        <dbReference type="SAM" id="Phobius"/>
    </source>
</evidence>
<feature type="transmembrane region" description="Helical" evidence="1">
    <location>
        <begin position="43"/>
        <end position="63"/>
    </location>
</feature>
<name>A0A0A7I8F1_9BIFI</name>
<keyword evidence="1" id="KW-0472">Membrane</keyword>
<dbReference type="EMBL" id="CP007456">
    <property type="protein sequence ID" value="AIZ15500.1"/>
    <property type="molecule type" value="Genomic_DNA"/>
</dbReference>
<dbReference type="Proteomes" id="UP000030625">
    <property type="component" value="Chromosome"/>
</dbReference>
<keyword evidence="1" id="KW-0812">Transmembrane</keyword>
<reference evidence="2 3" key="1">
    <citation type="journal article" date="2015" name="Genome Announc.">
        <title>Complete and Assembled Genome Sequence of Bifidobacterium kashiwanohense PV20-2, Isolated from the Feces of an Anemic Kenyan Infant.</title>
        <authorList>
            <person name="Vazquez-Gutierrez P."/>
            <person name="Lacroix C."/>
            <person name="Chassard C."/>
            <person name="Klumpp J."/>
            <person name="Jans C."/>
            <person name="Stevens M.J."/>
        </authorList>
    </citation>
    <scope>NUCLEOTIDE SEQUENCE [LARGE SCALE GENOMIC DNA]</scope>
    <source>
        <strain evidence="2 3">PV20-2</strain>
    </source>
</reference>
<proteinExistence type="predicted"/>
<organism evidence="2 3">
    <name type="scientific">Bifidobacterium catenulatum PV20-2</name>
    <dbReference type="NCBI Taxonomy" id="1447716"/>
    <lineage>
        <taxon>Bacteria</taxon>
        <taxon>Bacillati</taxon>
        <taxon>Actinomycetota</taxon>
        <taxon>Actinomycetes</taxon>
        <taxon>Bifidobacteriales</taxon>
        <taxon>Bifidobacteriaceae</taxon>
        <taxon>Bifidobacterium</taxon>
    </lineage>
</organism>
<sequence>MKRFMQICGLLFGFLLSFIVIFEICMAYGSCHGMQAGDAVALFQSTIEAFACFVAILGAFIAWEEYRNAHRPILLVRIKKEYHYSKSEFRSESISYVLVNEGTMPAQDVIVNIHPGIPWPMASHPAGDPQQELRERKVTYLSPKAEVTLLFTGRGEYEEMLSSTHCGSQSVSIEYSRPEHRKRETVKFHLDPTDIAYLAANAVVDPL</sequence>
<dbReference type="AlphaFoldDB" id="A0A0A7I8F1"/>
<dbReference type="RefSeq" id="WP_039199187.1">
    <property type="nucleotide sequence ID" value="NZ_CP007456.1"/>
</dbReference>
<keyword evidence="1" id="KW-1133">Transmembrane helix</keyword>
<dbReference type="STRING" id="1447716.AH68_08570"/>
<gene>
    <name evidence="2" type="ORF">AH68_08570</name>
</gene>
<dbReference type="KEGG" id="bka:AH68_08570"/>
<evidence type="ECO:0000313" key="3">
    <source>
        <dbReference type="Proteomes" id="UP000030625"/>
    </source>
</evidence>
<evidence type="ECO:0000313" key="2">
    <source>
        <dbReference type="EMBL" id="AIZ15500.1"/>
    </source>
</evidence>